<evidence type="ECO:0000313" key="2">
    <source>
        <dbReference type="Proteomes" id="UP001303001"/>
    </source>
</evidence>
<protein>
    <recommendedName>
        <fullName evidence="3">ESX secretion-associated protein EspG</fullName>
    </recommendedName>
</protein>
<reference evidence="1 2" key="1">
    <citation type="submission" date="2023-09" db="EMBL/GenBank/DDBJ databases">
        <title>Micromonospora halotolerans DSM 45598 genome sequence.</title>
        <authorList>
            <person name="Mo P."/>
        </authorList>
    </citation>
    <scope>NUCLEOTIDE SEQUENCE [LARGE SCALE GENOMIC DNA]</scope>
    <source>
        <strain evidence="1 2">DSM 45598</strain>
    </source>
</reference>
<sequence length="297" mass="31701">MASAQNMDLMGNVRTLVEDALPARLPGARVAADRDEIVVAVPGGRARVSLVPLLRSCLDQPRQAWPELVADWVTAVQRELPDSVSADLGPVDVEQLRLRLTPAAATTEADSYLAMPFGDHFTAVVVVNRPERLDLLTLAQAAGLDREPADLVRIAVRQTVERELTTLDVRDHELPTGGSVRLLAADGNPFVTTALMSVKRFLPEGADHGALVAAPQYGAVLLHPVDGRVREAAVAVHRLTGSLFAAAADPCSDQVFWWYAGEFHPVRVLPAEAGGVVPVRLPEALAPVVARLDGPTG</sequence>
<accession>A0ABY9ZSZ6</accession>
<evidence type="ECO:0008006" key="3">
    <source>
        <dbReference type="Google" id="ProtNLM"/>
    </source>
</evidence>
<name>A0ABY9ZSZ6_9ACTN</name>
<dbReference type="EMBL" id="CP134876">
    <property type="protein sequence ID" value="WNM38077.1"/>
    <property type="molecule type" value="Genomic_DNA"/>
</dbReference>
<organism evidence="1 2">
    <name type="scientific">Micromonospora halotolerans</name>
    <dbReference type="NCBI Taxonomy" id="709879"/>
    <lineage>
        <taxon>Bacteria</taxon>
        <taxon>Bacillati</taxon>
        <taxon>Actinomycetota</taxon>
        <taxon>Actinomycetes</taxon>
        <taxon>Micromonosporales</taxon>
        <taxon>Micromonosporaceae</taxon>
        <taxon>Micromonospora</taxon>
    </lineage>
</organism>
<dbReference type="RefSeq" id="WP_313719696.1">
    <property type="nucleotide sequence ID" value="NZ_CP134876.1"/>
</dbReference>
<gene>
    <name evidence="1" type="ORF">RMN56_23455</name>
</gene>
<keyword evidence="2" id="KW-1185">Reference proteome</keyword>
<proteinExistence type="predicted"/>
<evidence type="ECO:0000313" key="1">
    <source>
        <dbReference type="EMBL" id="WNM38077.1"/>
    </source>
</evidence>
<dbReference type="Proteomes" id="UP001303001">
    <property type="component" value="Chromosome"/>
</dbReference>